<dbReference type="AlphaFoldDB" id="A0A5J5IB40"/>
<organism evidence="3 4">
    <name type="scientific">Ginsengibacter hankyongi</name>
    <dbReference type="NCBI Taxonomy" id="2607284"/>
    <lineage>
        <taxon>Bacteria</taxon>
        <taxon>Pseudomonadati</taxon>
        <taxon>Bacteroidota</taxon>
        <taxon>Chitinophagia</taxon>
        <taxon>Chitinophagales</taxon>
        <taxon>Chitinophagaceae</taxon>
        <taxon>Ginsengibacter</taxon>
    </lineage>
</organism>
<evidence type="ECO:0000313" key="3">
    <source>
        <dbReference type="EMBL" id="KAA9035883.1"/>
    </source>
</evidence>
<protein>
    <submittedName>
        <fullName evidence="3">Outer membrane beta-barrel protein</fullName>
    </submittedName>
</protein>
<dbReference type="EMBL" id="VYQF01000010">
    <property type="protein sequence ID" value="KAA9035883.1"/>
    <property type="molecule type" value="Genomic_DNA"/>
</dbReference>
<keyword evidence="4" id="KW-1185">Reference proteome</keyword>
<evidence type="ECO:0000259" key="2">
    <source>
        <dbReference type="Pfam" id="PF19573"/>
    </source>
</evidence>
<dbReference type="Proteomes" id="UP000326903">
    <property type="component" value="Unassembled WGS sequence"/>
</dbReference>
<comment type="caution">
    <text evidence="3">The sequence shown here is derived from an EMBL/GenBank/DDBJ whole genome shotgun (WGS) entry which is preliminary data.</text>
</comment>
<dbReference type="Gene3D" id="2.40.160.20">
    <property type="match status" value="1"/>
</dbReference>
<sequence>MKTCLISLLLFSSVCKAQEWQVELMAGAAGYNGDLTQQRVSIKQLRPAFNLNLKYNSGDFLNFRAGIAYARIGADDKNNTSPLLKNRNLSFKSDIIELNAIAEINLFDPETFTAYPYIFGGVGAFYFNPFTFDNNNKKTYLHPLSTEGEGLKEFPDRKQYSLIQLCIPVGIGWKMPLNEKWDMSFEFGYRFTFTDYLDDVSKNYVDPAVLNAAKGPKSAELSYRQSTPLTAADVRGNPSINDVYYFGGIKLATSLNNLFKKH</sequence>
<dbReference type="Pfam" id="PF19573">
    <property type="entry name" value="DUF6089"/>
    <property type="match status" value="1"/>
</dbReference>
<feature type="chain" id="PRO_5023892530" evidence="1">
    <location>
        <begin position="18"/>
        <end position="262"/>
    </location>
</feature>
<feature type="domain" description="DUF6089" evidence="2">
    <location>
        <begin position="6"/>
        <end position="200"/>
    </location>
</feature>
<dbReference type="RefSeq" id="WP_150416710.1">
    <property type="nucleotide sequence ID" value="NZ_VYQF01000010.1"/>
</dbReference>
<proteinExistence type="predicted"/>
<evidence type="ECO:0000313" key="4">
    <source>
        <dbReference type="Proteomes" id="UP000326903"/>
    </source>
</evidence>
<reference evidence="3 4" key="1">
    <citation type="submission" date="2019-09" db="EMBL/GenBank/DDBJ databases">
        <title>Draft genome sequence of Ginsengibacter sp. BR5-29.</title>
        <authorList>
            <person name="Im W.-T."/>
        </authorList>
    </citation>
    <scope>NUCLEOTIDE SEQUENCE [LARGE SCALE GENOMIC DNA]</scope>
    <source>
        <strain evidence="3 4">BR5-29</strain>
    </source>
</reference>
<name>A0A5J5IB40_9BACT</name>
<feature type="signal peptide" evidence="1">
    <location>
        <begin position="1"/>
        <end position="17"/>
    </location>
</feature>
<evidence type="ECO:0000256" key="1">
    <source>
        <dbReference type="SAM" id="SignalP"/>
    </source>
</evidence>
<dbReference type="SUPFAM" id="SSF56925">
    <property type="entry name" value="OMPA-like"/>
    <property type="match status" value="1"/>
</dbReference>
<accession>A0A5J5IB40</accession>
<gene>
    <name evidence="3" type="ORF">FW778_20235</name>
</gene>
<keyword evidence="1" id="KW-0732">Signal</keyword>
<dbReference type="InterPro" id="IPR011250">
    <property type="entry name" value="OMP/PagP_B-barrel"/>
</dbReference>
<dbReference type="InterPro" id="IPR045743">
    <property type="entry name" value="DUF6089"/>
</dbReference>